<keyword evidence="3" id="KW-1185">Reference proteome</keyword>
<dbReference type="SUPFAM" id="SSF51197">
    <property type="entry name" value="Clavaminate synthase-like"/>
    <property type="match status" value="1"/>
</dbReference>
<dbReference type="RefSeq" id="WP_082637352.1">
    <property type="nucleotide sequence ID" value="NZ_LLYA01000038.1"/>
</dbReference>
<comment type="caution">
    <text evidence="2">The sequence shown here is derived from an EMBL/GenBank/DDBJ whole genome shotgun (WGS) entry which is preliminary data.</text>
</comment>
<sequence length="286" mass="31424">MNQSNVATKSRPELAPIRSNIEEAKRDLTDHGMTRFLGATTEDEIDAARARVIEQAAGEDAYGCGYHDSGFGSVHEPGGANQRVWNLVNKGEIFRRLMVNPVVLTLMRHVLGEDILLSNHIANIAHKGGLMGKLHGDQVPIETPFPLMANCIWMLHDFTEEKGATRVVPGSHRLAQHPPAEAFETVPAIGPKGTIMIFEGRLWHATGANLTDEPRYALLTAYSRAVVRQQENFTISVAPEVLEACSEEQLTLLGFRTMRGRLGSVDGSDAGTLNLRPKAFSRELRP</sequence>
<dbReference type="GO" id="GO:0005506">
    <property type="term" value="F:iron ion binding"/>
    <property type="evidence" value="ECO:0007669"/>
    <property type="project" value="UniProtKB-ARBA"/>
</dbReference>
<dbReference type="Proteomes" id="UP000052023">
    <property type="component" value="Unassembled WGS sequence"/>
</dbReference>
<accession>A0A0R3NAM7</accession>
<evidence type="ECO:0008006" key="4">
    <source>
        <dbReference type="Google" id="ProtNLM"/>
    </source>
</evidence>
<evidence type="ECO:0000313" key="2">
    <source>
        <dbReference type="EMBL" id="KRR29185.1"/>
    </source>
</evidence>
<dbReference type="OrthoDB" id="9796766at2"/>
<dbReference type="AlphaFoldDB" id="A0A0R3NAM7"/>
<dbReference type="PANTHER" id="PTHR20883">
    <property type="entry name" value="PHYTANOYL-COA DIOXYGENASE DOMAIN CONTAINING 1"/>
    <property type="match status" value="1"/>
</dbReference>
<dbReference type="InterPro" id="IPR008775">
    <property type="entry name" value="Phytyl_CoA_dOase-like"/>
</dbReference>
<dbReference type="PANTHER" id="PTHR20883:SF48">
    <property type="entry name" value="ECTOINE DIOXYGENASE"/>
    <property type="match status" value="1"/>
</dbReference>
<dbReference type="GO" id="GO:0016706">
    <property type="term" value="F:2-oxoglutarate-dependent dioxygenase activity"/>
    <property type="evidence" value="ECO:0007669"/>
    <property type="project" value="UniProtKB-ARBA"/>
</dbReference>
<proteinExistence type="predicted"/>
<evidence type="ECO:0000313" key="3">
    <source>
        <dbReference type="Proteomes" id="UP000052023"/>
    </source>
</evidence>
<reference evidence="2 3" key="1">
    <citation type="submission" date="2014-03" db="EMBL/GenBank/DDBJ databases">
        <title>Bradyrhizobium valentinum sp. nov., isolated from effective nodules of Lupinus mariae-josephae, a lupine endemic of basic-lime soils in Eastern Spain.</title>
        <authorList>
            <person name="Duran D."/>
            <person name="Rey L."/>
            <person name="Navarro A."/>
            <person name="Busquets A."/>
            <person name="Imperial J."/>
            <person name="Ruiz-Argueso T."/>
        </authorList>
    </citation>
    <scope>NUCLEOTIDE SEQUENCE [LARGE SCALE GENOMIC DNA]</scope>
    <source>
        <strain evidence="2 3">Ro19</strain>
    </source>
</reference>
<dbReference type="Gene3D" id="2.60.120.620">
    <property type="entry name" value="q2cbj1_9rhob like domain"/>
    <property type="match status" value="1"/>
</dbReference>
<gene>
    <name evidence="2" type="ORF">CQ13_38825</name>
</gene>
<comment type="cofactor">
    <cofactor evidence="1">
        <name>Fe(2+)</name>
        <dbReference type="ChEBI" id="CHEBI:29033"/>
    </cofactor>
</comment>
<dbReference type="Pfam" id="PF05721">
    <property type="entry name" value="PhyH"/>
    <property type="match status" value="1"/>
</dbReference>
<evidence type="ECO:0000256" key="1">
    <source>
        <dbReference type="ARBA" id="ARBA00001954"/>
    </source>
</evidence>
<protein>
    <recommendedName>
        <fullName evidence="4">Phytanoyl-CoA dioxygenase</fullName>
    </recommendedName>
</protein>
<name>A0A0R3NAM7_9BRAD</name>
<organism evidence="2 3">
    <name type="scientific">Bradyrhizobium retamae</name>
    <dbReference type="NCBI Taxonomy" id="1300035"/>
    <lineage>
        <taxon>Bacteria</taxon>
        <taxon>Pseudomonadati</taxon>
        <taxon>Pseudomonadota</taxon>
        <taxon>Alphaproteobacteria</taxon>
        <taxon>Hyphomicrobiales</taxon>
        <taxon>Nitrobacteraceae</taxon>
        <taxon>Bradyrhizobium</taxon>
    </lineage>
</organism>
<dbReference type="EMBL" id="LLYA01000038">
    <property type="protein sequence ID" value="KRR29185.1"/>
    <property type="molecule type" value="Genomic_DNA"/>
</dbReference>